<comment type="similarity">
    <text evidence="1">Belongs to the universal stress protein A family.</text>
</comment>
<dbReference type="PANTHER" id="PTHR46268">
    <property type="entry name" value="STRESS RESPONSE PROTEIN NHAX"/>
    <property type="match status" value="1"/>
</dbReference>
<dbReference type="EMBL" id="JAGEOJ010000029">
    <property type="protein sequence ID" value="MBO2454837.1"/>
    <property type="molecule type" value="Genomic_DNA"/>
</dbReference>
<evidence type="ECO:0000256" key="1">
    <source>
        <dbReference type="ARBA" id="ARBA00008791"/>
    </source>
</evidence>
<feature type="domain" description="UspA" evidence="3">
    <location>
        <begin position="2"/>
        <end position="149"/>
    </location>
</feature>
<dbReference type="RefSeq" id="WP_208263062.1">
    <property type="nucleotide sequence ID" value="NZ_JAGEOJ010000029.1"/>
</dbReference>
<name>A0A939TCR4_9ACTN</name>
<proteinExistence type="inferred from homology"/>
<dbReference type="Pfam" id="PF00582">
    <property type="entry name" value="Usp"/>
    <property type="match status" value="1"/>
</dbReference>
<dbReference type="Proteomes" id="UP000669179">
    <property type="component" value="Unassembled WGS sequence"/>
</dbReference>
<gene>
    <name evidence="4" type="ORF">J4573_47665</name>
</gene>
<feature type="region of interest" description="Disordered" evidence="2">
    <location>
        <begin position="61"/>
        <end position="84"/>
    </location>
</feature>
<dbReference type="PANTHER" id="PTHR46268:SF6">
    <property type="entry name" value="UNIVERSAL STRESS PROTEIN UP12"/>
    <property type="match status" value="1"/>
</dbReference>
<dbReference type="CDD" id="cd23659">
    <property type="entry name" value="USP_At3g01520-like"/>
    <property type="match status" value="1"/>
</dbReference>
<evidence type="ECO:0000313" key="5">
    <source>
        <dbReference type="Proteomes" id="UP000669179"/>
    </source>
</evidence>
<accession>A0A939TCR4</accession>
<dbReference type="InterPro" id="IPR014729">
    <property type="entry name" value="Rossmann-like_a/b/a_fold"/>
</dbReference>
<dbReference type="InterPro" id="IPR006015">
    <property type="entry name" value="Universal_stress_UspA"/>
</dbReference>
<dbReference type="PRINTS" id="PR01438">
    <property type="entry name" value="UNVRSLSTRESS"/>
</dbReference>
<evidence type="ECO:0000313" key="4">
    <source>
        <dbReference type="EMBL" id="MBO2454837.1"/>
    </source>
</evidence>
<sequence length="153" mass="16222">MTILIAYDGSDDSKTAVERAAGLLRPVPAVVLTVWEPLLMQLARTTLVAPGPLIDGNDMELQKEQQEQAAQTAEEGADIARRAGLPDAVARSEATSGPIWSTIVDVAADIEATLLVTGTRGLGRAKSVLLGSVSDRILHHAGRPVLIIRHDDD</sequence>
<evidence type="ECO:0000259" key="3">
    <source>
        <dbReference type="Pfam" id="PF00582"/>
    </source>
</evidence>
<dbReference type="AlphaFoldDB" id="A0A939TCR4"/>
<dbReference type="Gene3D" id="3.40.50.620">
    <property type="entry name" value="HUPs"/>
    <property type="match status" value="1"/>
</dbReference>
<dbReference type="InterPro" id="IPR006016">
    <property type="entry name" value="UspA"/>
</dbReference>
<comment type="caution">
    <text evidence="4">The sequence shown here is derived from an EMBL/GenBank/DDBJ whole genome shotgun (WGS) entry which is preliminary data.</text>
</comment>
<evidence type="ECO:0000256" key="2">
    <source>
        <dbReference type="SAM" id="MobiDB-lite"/>
    </source>
</evidence>
<organism evidence="4 5">
    <name type="scientific">Actinomadura barringtoniae</name>
    <dbReference type="NCBI Taxonomy" id="1427535"/>
    <lineage>
        <taxon>Bacteria</taxon>
        <taxon>Bacillati</taxon>
        <taxon>Actinomycetota</taxon>
        <taxon>Actinomycetes</taxon>
        <taxon>Streptosporangiales</taxon>
        <taxon>Thermomonosporaceae</taxon>
        <taxon>Actinomadura</taxon>
    </lineage>
</organism>
<dbReference type="SUPFAM" id="SSF52402">
    <property type="entry name" value="Adenine nucleotide alpha hydrolases-like"/>
    <property type="match status" value="1"/>
</dbReference>
<keyword evidence="5" id="KW-1185">Reference proteome</keyword>
<reference evidence="4" key="1">
    <citation type="submission" date="2021-03" db="EMBL/GenBank/DDBJ databases">
        <authorList>
            <person name="Kanchanasin P."/>
            <person name="Saeng-In P."/>
            <person name="Phongsopitanun W."/>
            <person name="Yuki M."/>
            <person name="Kudo T."/>
            <person name="Ohkuma M."/>
            <person name="Tanasupawat S."/>
        </authorList>
    </citation>
    <scope>NUCLEOTIDE SEQUENCE</scope>
    <source>
        <strain evidence="4">GKU 128</strain>
    </source>
</reference>
<protein>
    <submittedName>
        <fullName evidence="4">Universal stress protein</fullName>
    </submittedName>
</protein>